<dbReference type="PANTHER" id="PTHR45651:SF68">
    <property type="entry name" value="ION TRANSPORT DOMAIN-CONTAINING PROTEIN"/>
    <property type="match status" value="1"/>
</dbReference>
<dbReference type="PANTHER" id="PTHR45651">
    <property type="entry name" value="CYCLIC NUCLEOTIDE-GATED ION CHANNEL 15-RELATED-RELATED"/>
    <property type="match status" value="1"/>
</dbReference>
<proteinExistence type="predicted"/>
<protein>
    <submittedName>
        <fullName evidence="3">Uncharacterized protein</fullName>
    </submittedName>
</protein>
<reference evidence="3 4" key="1">
    <citation type="submission" date="2020-05" db="EMBL/GenBank/DDBJ databases">
        <authorList>
            <person name="Campoy J."/>
            <person name="Schneeberger K."/>
            <person name="Spophaly S."/>
        </authorList>
    </citation>
    <scope>NUCLEOTIDE SEQUENCE [LARGE SCALE GENOMIC DNA]</scope>
    <source>
        <strain evidence="3">PruArmRojPasFocal</strain>
    </source>
</reference>
<organism evidence="3 4">
    <name type="scientific">Prunus armeniaca</name>
    <name type="common">Apricot</name>
    <name type="synonym">Armeniaca vulgaris</name>
    <dbReference type="NCBI Taxonomy" id="36596"/>
    <lineage>
        <taxon>Eukaryota</taxon>
        <taxon>Viridiplantae</taxon>
        <taxon>Streptophyta</taxon>
        <taxon>Embryophyta</taxon>
        <taxon>Tracheophyta</taxon>
        <taxon>Spermatophyta</taxon>
        <taxon>Magnoliopsida</taxon>
        <taxon>eudicotyledons</taxon>
        <taxon>Gunneridae</taxon>
        <taxon>Pentapetalae</taxon>
        <taxon>rosids</taxon>
        <taxon>fabids</taxon>
        <taxon>Rosales</taxon>
        <taxon>Rosaceae</taxon>
        <taxon>Amygdaloideae</taxon>
        <taxon>Amygdaleae</taxon>
        <taxon>Prunus</taxon>
    </lineage>
</organism>
<name>A0A6J5UL79_PRUAR</name>
<evidence type="ECO:0000313" key="4">
    <source>
        <dbReference type="Proteomes" id="UP000507222"/>
    </source>
</evidence>
<gene>
    <name evidence="3" type="ORF">CURHAP_LOCUS25942</name>
</gene>
<dbReference type="AlphaFoldDB" id="A0A6J5UL79"/>
<feature type="transmembrane region" description="Helical" evidence="2">
    <location>
        <begin position="72"/>
        <end position="93"/>
    </location>
</feature>
<dbReference type="GO" id="GO:0034220">
    <property type="term" value="P:monoatomic ion transmembrane transport"/>
    <property type="evidence" value="ECO:0007669"/>
    <property type="project" value="UniProtKB-KW"/>
</dbReference>
<keyword evidence="1" id="KW-0406">Ion transport</keyword>
<dbReference type="EMBL" id="CAEKDK010000004">
    <property type="protein sequence ID" value="CAB4276712.1"/>
    <property type="molecule type" value="Genomic_DNA"/>
</dbReference>
<keyword evidence="1" id="KW-0407">Ion channel</keyword>
<dbReference type="Proteomes" id="UP000507222">
    <property type="component" value="Unassembled WGS sequence"/>
</dbReference>
<evidence type="ECO:0000313" key="3">
    <source>
        <dbReference type="EMBL" id="CAB4276712.1"/>
    </source>
</evidence>
<evidence type="ECO:0000256" key="2">
    <source>
        <dbReference type="SAM" id="Phobius"/>
    </source>
</evidence>
<dbReference type="GO" id="GO:0016020">
    <property type="term" value="C:membrane"/>
    <property type="evidence" value="ECO:0007669"/>
    <property type="project" value="UniProtKB-SubCell"/>
</dbReference>
<keyword evidence="1" id="KW-0813">Transport</keyword>
<keyword evidence="2" id="KW-0472">Membrane</keyword>
<keyword evidence="2" id="KW-1133">Transmembrane helix</keyword>
<accession>A0A6J5UL79</accession>
<evidence type="ECO:0000256" key="1">
    <source>
        <dbReference type="ARBA" id="ARBA00023303"/>
    </source>
</evidence>
<sequence>MSEHWSFDTEDHPDVSIDPLFFYIPIINDEKKCLAIDKNLRTAALCLRALLDAVFALHTMSSGFRLYPYKELYFVDVLLYSFRSILVAVFLMLPIPQTVGR</sequence>
<keyword evidence="2" id="KW-0812">Transmembrane</keyword>